<dbReference type="PROSITE" id="PS00696">
    <property type="entry name" value="ETF_ALPHA"/>
    <property type="match status" value="1"/>
</dbReference>
<evidence type="ECO:0000256" key="2">
    <source>
        <dbReference type="ARBA" id="ARBA00022448"/>
    </source>
</evidence>
<dbReference type="PIRSF" id="PIRSF000089">
    <property type="entry name" value="Electra_flavoP_a"/>
    <property type="match status" value="1"/>
</dbReference>
<evidence type="ECO:0000256" key="3">
    <source>
        <dbReference type="ARBA" id="ARBA00022630"/>
    </source>
</evidence>
<sequence length="327" mass="33279">MSGEILVVLEHDRGETSDTSFQAFGLARALLAAGVGSSITAVVIGAEADALAGGLGAYGAARSISVHHGELTDYAPEAWGDVVAQLIAARAPAAVVATGTDRGNEVLAHASAIVDLPFAANVTDVALADGLSLTRVRWGGSLLEQARLQAPVFVLSGSAHTFSGEVSGDAAVVVEVLEPTLGASAARTRVVDRVTLAAGITLTTAAVVVSGGRGVGSADGFAPLAELAELLGGAVGCSRVVTNNGWRPHSDQVGQTGKRIAPELYIACGISGAIQHWVGMMASKHVLAINTDNEANMVGKAEYAVIGDLHKILPAVSDEIRRRRANA</sequence>
<dbReference type="InterPro" id="IPR014729">
    <property type="entry name" value="Rossmann-like_a/b/a_fold"/>
</dbReference>
<evidence type="ECO:0000256" key="4">
    <source>
        <dbReference type="ARBA" id="ARBA00022827"/>
    </source>
</evidence>
<organism evidence="7">
    <name type="scientific">freshwater metagenome</name>
    <dbReference type="NCBI Taxonomy" id="449393"/>
    <lineage>
        <taxon>unclassified sequences</taxon>
        <taxon>metagenomes</taxon>
        <taxon>ecological metagenomes</taxon>
    </lineage>
</organism>
<gene>
    <name evidence="7" type="ORF">UFOPK3376_00500</name>
</gene>
<evidence type="ECO:0000256" key="1">
    <source>
        <dbReference type="ARBA" id="ARBA00005817"/>
    </source>
</evidence>
<proteinExistence type="inferred from homology"/>
<evidence type="ECO:0000313" key="7">
    <source>
        <dbReference type="EMBL" id="CAB4865210.1"/>
    </source>
</evidence>
<dbReference type="GO" id="GO:0050660">
    <property type="term" value="F:flavin adenine dinucleotide binding"/>
    <property type="evidence" value="ECO:0007669"/>
    <property type="project" value="InterPro"/>
</dbReference>
<dbReference type="InterPro" id="IPR014731">
    <property type="entry name" value="ETF_asu_C"/>
</dbReference>
<dbReference type="Pfam" id="PF00766">
    <property type="entry name" value="ETF_alpha"/>
    <property type="match status" value="1"/>
</dbReference>
<dbReference type="SMART" id="SM00893">
    <property type="entry name" value="ETF"/>
    <property type="match status" value="1"/>
</dbReference>
<dbReference type="AlphaFoldDB" id="A0A6J7D6A0"/>
<dbReference type="InterPro" id="IPR029035">
    <property type="entry name" value="DHS-like_NAD/FAD-binding_dom"/>
</dbReference>
<reference evidence="7" key="1">
    <citation type="submission" date="2020-05" db="EMBL/GenBank/DDBJ databases">
        <authorList>
            <person name="Chiriac C."/>
            <person name="Salcher M."/>
            <person name="Ghai R."/>
            <person name="Kavagutti S V."/>
        </authorList>
    </citation>
    <scope>NUCLEOTIDE SEQUENCE</scope>
</reference>
<dbReference type="InterPro" id="IPR001308">
    <property type="entry name" value="ETF_a/FixB"/>
</dbReference>
<dbReference type="InterPro" id="IPR014730">
    <property type="entry name" value="ETF_a/b_N"/>
</dbReference>
<dbReference type="InterPro" id="IPR018206">
    <property type="entry name" value="ETF_asu_C_CS"/>
</dbReference>
<evidence type="ECO:0000256" key="5">
    <source>
        <dbReference type="ARBA" id="ARBA00022982"/>
    </source>
</evidence>
<dbReference type="SUPFAM" id="SSF52467">
    <property type="entry name" value="DHS-like NAD/FAD-binding domain"/>
    <property type="match status" value="1"/>
</dbReference>
<dbReference type="Gene3D" id="3.40.50.1220">
    <property type="entry name" value="TPP-binding domain"/>
    <property type="match status" value="1"/>
</dbReference>
<keyword evidence="2" id="KW-0813">Transport</keyword>
<dbReference type="GO" id="GO:0033539">
    <property type="term" value="P:fatty acid beta-oxidation using acyl-CoA dehydrogenase"/>
    <property type="evidence" value="ECO:0007669"/>
    <property type="project" value="TreeGrafter"/>
</dbReference>
<protein>
    <submittedName>
        <fullName evidence="7">Unannotated protein</fullName>
    </submittedName>
</protein>
<feature type="domain" description="Electron transfer flavoprotein alpha/beta-subunit N-terminal" evidence="6">
    <location>
        <begin position="5"/>
        <end position="192"/>
    </location>
</feature>
<dbReference type="SUPFAM" id="SSF52402">
    <property type="entry name" value="Adenine nucleotide alpha hydrolases-like"/>
    <property type="match status" value="1"/>
</dbReference>
<dbReference type="Gene3D" id="3.40.50.620">
    <property type="entry name" value="HUPs"/>
    <property type="match status" value="1"/>
</dbReference>
<dbReference type="Pfam" id="PF01012">
    <property type="entry name" value="ETF"/>
    <property type="match status" value="1"/>
</dbReference>
<dbReference type="EMBL" id="CAFBLP010000008">
    <property type="protein sequence ID" value="CAB4865210.1"/>
    <property type="molecule type" value="Genomic_DNA"/>
</dbReference>
<dbReference type="GO" id="GO:0009055">
    <property type="term" value="F:electron transfer activity"/>
    <property type="evidence" value="ECO:0007669"/>
    <property type="project" value="InterPro"/>
</dbReference>
<keyword evidence="3" id="KW-0285">Flavoprotein</keyword>
<dbReference type="PANTHER" id="PTHR43153:SF1">
    <property type="entry name" value="ELECTRON TRANSFER FLAVOPROTEIN SUBUNIT ALPHA, MITOCHONDRIAL"/>
    <property type="match status" value="1"/>
</dbReference>
<keyword evidence="5" id="KW-0249">Electron transport</keyword>
<comment type="similarity">
    <text evidence="1">Belongs to the ETF alpha-subunit/FixB family.</text>
</comment>
<name>A0A6J7D6A0_9ZZZZ</name>
<accession>A0A6J7D6A0</accession>
<evidence type="ECO:0000259" key="6">
    <source>
        <dbReference type="SMART" id="SM00893"/>
    </source>
</evidence>
<dbReference type="PANTHER" id="PTHR43153">
    <property type="entry name" value="ELECTRON TRANSFER FLAVOPROTEIN ALPHA"/>
    <property type="match status" value="1"/>
</dbReference>
<keyword evidence="4" id="KW-0274">FAD</keyword>